<comment type="pathway">
    <text evidence="2">Secondary metabolite biosynthesis.</text>
</comment>
<evidence type="ECO:0000256" key="2">
    <source>
        <dbReference type="ARBA" id="ARBA00005179"/>
    </source>
</evidence>
<dbReference type="PRINTS" id="PR00385">
    <property type="entry name" value="P450"/>
</dbReference>
<dbReference type="InterPro" id="IPR001128">
    <property type="entry name" value="Cyt_P450"/>
</dbReference>
<proteinExistence type="inferred from homology"/>
<comment type="similarity">
    <text evidence="3">Belongs to the cytochrome P450 family.</text>
</comment>
<evidence type="ECO:0000256" key="9">
    <source>
        <dbReference type="SAM" id="Phobius"/>
    </source>
</evidence>
<dbReference type="PANTHER" id="PTHR24305:SF187">
    <property type="entry name" value="P450, PUTATIVE (EUROFUNG)-RELATED"/>
    <property type="match status" value="1"/>
</dbReference>
<dbReference type="CDD" id="cd11061">
    <property type="entry name" value="CYP67-like"/>
    <property type="match status" value="1"/>
</dbReference>
<dbReference type="SUPFAM" id="SSF48264">
    <property type="entry name" value="Cytochrome P450"/>
    <property type="match status" value="1"/>
</dbReference>
<dbReference type="GO" id="GO:0004497">
    <property type="term" value="F:monooxygenase activity"/>
    <property type="evidence" value="ECO:0007669"/>
    <property type="project" value="UniProtKB-KW"/>
</dbReference>
<keyword evidence="11" id="KW-1185">Reference proteome</keyword>
<keyword evidence="9" id="KW-1133">Transmembrane helix</keyword>
<keyword evidence="9" id="KW-0472">Membrane</keyword>
<evidence type="ECO:0000256" key="1">
    <source>
        <dbReference type="ARBA" id="ARBA00001971"/>
    </source>
</evidence>
<dbReference type="AlphaFoldDB" id="A0AAD7KGH9"/>
<dbReference type="GO" id="GO:0016705">
    <property type="term" value="F:oxidoreductase activity, acting on paired donors, with incorporation or reduction of molecular oxygen"/>
    <property type="evidence" value="ECO:0007669"/>
    <property type="project" value="InterPro"/>
</dbReference>
<organism evidence="10 11">
    <name type="scientific">Mycena metata</name>
    <dbReference type="NCBI Taxonomy" id="1033252"/>
    <lineage>
        <taxon>Eukaryota</taxon>
        <taxon>Fungi</taxon>
        <taxon>Dikarya</taxon>
        <taxon>Basidiomycota</taxon>
        <taxon>Agaricomycotina</taxon>
        <taxon>Agaricomycetes</taxon>
        <taxon>Agaricomycetidae</taxon>
        <taxon>Agaricales</taxon>
        <taxon>Marasmiineae</taxon>
        <taxon>Mycenaceae</taxon>
        <taxon>Mycena</taxon>
    </lineage>
</organism>
<feature type="transmembrane region" description="Helical" evidence="9">
    <location>
        <begin position="55"/>
        <end position="77"/>
    </location>
</feature>
<keyword evidence="9" id="KW-0812">Transmembrane</keyword>
<comment type="cofactor">
    <cofactor evidence="1 8">
        <name>heme</name>
        <dbReference type="ChEBI" id="CHEBI:30413"/>
    </cofactor>
</comment>
<evidence type="ECO:0000256" key="6">
    <source>
        <dbReference type="ARBA" id="ARBA00023004"/>
    </source>
</evidence>
<dbReference type="GO" id="GO:0005506">
    <property type="term" value="F:iron ion binding"/>
    <property type="evidence" value="ECO:0007669"/>
    <property type="project" value="InterPro"/>
</dbReference>
<name>A0AAD7KGH9_9AGAR</name>
<keyword evidence="5" id="KW-0560">Oxidoreductase</keyword>
<sequence length="561" mass="62879">MSLPNPDVIAVLAALVCHYLVFKRYEPQNERILVGLVVAPPMIIGLLPRENSLNIFLSCLRSFLLYCSALILSILAYRLSPLHPLAEYPGPMACKTSKLWLTWIASRGKLHLYVKGLHDEYGSIVRIGPNELSITDASLIPAILGPNGMPKGPMWDGRKITPRQRGAGAQEAARGNLIGARDYKQHTIARKAWNRAFLPTSIKGYEPILIRRVAQLAEVLSAQDGSVDLSRWLSFFSFDMMGDIAFGGGFELMRDGDKDGLWRRMEGGLYFPALTQHIPWVIPFLPYFPAVGQEMQALGKFAFDQAKRRLQEGSIHNDLFYYLMDDKREDAEPYPFPLAVSNAVLAIVAGSDTTSTVLSNTFYFLLTHPESYKRLQSELDEVFPPKSGKERIDATVLLGLPYLNAVIKESLRVHPPLSTSLQRAPTPGTGSKVLTERMTASFVISEGTAVNIPPYTLHRDPRYFFPSPDKFMPERWLAEKDDPKIILNEDAYIPFSSGPANCVGKNFAWLEMRMVLAYLLQAFDMRLADGYEKEGYEAELKDFLVLQKGSLPTILTERRAA</sequence>
<dbReference type="InterPro" id="IPR036396">
    <property type="entry name" value="Cyt_P450_sf"/>
</dbReference>
<dbReference type="Proteomes" id="UP001215598">
    <property type="component" value="Unassembled WGS sequence"/>
</dbReference>
<dbReference type="InterPro" id="IPR002403">
    <property type="entry name" value="Cyt_P450_E_grp-IV"/>
</dbReference>
<evidence type="ECO:0000256" key="3">
    <source>
        <dbReference type="ARBA" id="ARBA00010617"/>
    </source>
</evidence>
<feature type="binding site" description="axial binding residue" evidence="8">
    <location>
        <position position="502"/>
    </location>
    <ligand>
        <name>heme</name>
        <dbReference type="ChEBI" id="CHEBI:30413"/>
    </ligand>
    <ligandPart>
        <name>Fe</name>
        <dbReference type="ChEBI" id="CHEBI:18248"/>
    </ligandPart>
</feature>
<evidence type="ECO:0000313" key="10">
    <source>
        <dbReference type="EMBL" id="KAJ7784202.1"/>
    </source>
</evidence>
<reference evidence="10" key="1">
    <citation type="submission" date="2023-03" db="EMBL/GenBank/DDBJ databases">
        <title>Massive genome expansion in bonnet fungi (Mycena s.s.) driven by repeated elements and novel gene families across ecological guilds.</title>
        <authorList>
            <consortium name="Lawrence Berkeley National Laboratory"/>
            <person name="Harder C.B."/>
            <person name="Miyauchi S."/>
            <person name="Viragh M."/>
            <person name="Kuo A."/>
            <person name="Thoen E."/>
            <person name="Andreopoulos B."/>
            <person name="Lu D."/>
            <person name="Skrede I."/>
            <person name="Drula E."/>
            <person name="Henrissat B."/>
            <person name="Morin E."/>
            <person name="Kohler A."/>
            <person name="Barry K."/>
            <person name="LaButti K."/>
            <person name="Morin E."/>
            <person name="Salamov A."/>
            <person name="Lipzen A."/>
            <person name="Mereny Z."/>
            <person name="Hegedus B."/>
            <person name="Baldrian P."/>
            <person name="Stursova M."/>
            <person name="Weitz H."/>
            <person name="Taylor A."/>
            <person name="Grigoriev I.V."/>
            <person name="Nagy L.G."/>
            <person name="Martin F."/>
            <person name="Kauserud H."/>
        </authorList>
    </citation>
    <scope>NUCLEOTIDE SEQUENCE</scope>
    <source>
        <strain evidence="10">CBHHK182m</strain>
    </source>
</reference>
<gene>
    <name evidence="10" type="ORF">B0H16DRAFT_1681693</name>
</gene>
<dbReference type="InterPro" id="IPR050121">
    <property type="entry name" value="Cytochrome_P450_monoxygenase"/>
</dbReference>
<evidence type="ECO:0000256" key="7">
    <source>
        <dbReference type="ARBA" id="ARBA00023033"/>
    </source>
</evidence>
<feature type="transmembrane region" description="Helical" evidence="9">
    <location>
        <begin position="31"/>
        <end position="49"/>
    </location>
</feature>
<comment type="caution">
    <text evidence="10">The sequence shown here is derived from an EMBL/GenBank/DDBJ whole genome shotgun (WGS) entry which is preliminary data.</text>
</comment>
<keyword evidence="8" id="KW-0349">Heme</keyword>
<dbReference type="GO" id="GO:0020037">
    <property type="term" value="F:heme binding"/>
    <property type="evidence" value="ECO:0007669"/>
    <property type="project" value="InterPro"/>
</dbReference>
<dbReference type="Gene3D" id="1.10.630.10">
    <property type="entry name" value="Cytochrome P450"/>
    <property type="match status" value="1"/>
</dbReference>
<keyword evidence="7" id="KW-0503">Monooxygenase</keyword>
<accession>A0AAD7KGH9</accession>
<dbReference type="EMBL" id="JARKIB010000002">
    <property type="protein sequence ID" value="KAJ7784202.1"/>
    <property type="molecule type" value="Genomic_DNA"/>
</dbReference>
<dbReference type="PRINTS" id="PR00465">
    <property type="entry name" value="EP450IV"/>
</dbReference>
<evidence type="ECO:0000256" key="5">
    <source>
        <dbReference type="ARBA" id="ARBA00023002"/>
    </source>
</evidence>
<dbReference type="Pfam" id="PF00067">
    <property type="entry name" value="p450"/>
    <property type="match status" value="1"/>
</dbReference>
<evidence type="ECO:0000256" key="4">
    <source>
        <dbReference type="ARBA" id="ARBA00022723"/>
    </source>
</evidence>
<keyword evidence="4 8" id="KW-0479">Metal-binding</keyword>
<evidence type="ECO:0000256" key="8">
    <source>
        <dbReference type="PIRSR" id="PIRSR602403-1"/>
    </source>
</evidence>
<dbReference type="PANTHER" id="PTHR24305">
    <property type="entry name" value="CYTOCHROME P450"/>
    <property type="match status" value="1"/>
</dbReference>
<protein>
    <submittedName>
        <fullName evidence="10">Cytochrome P450</fullName>
    </submittedName>
</protein>
<evidence type="ECO:0000313" key="11">
    <source>
        <dbReference type="Proteomes" id="UP001215598"/>
    </source>
</evidence>
<keyword evidence="6 8" id="KW-0408">Iron</keyword>